<reference evidence="2 3" key="1">
    <citation type="journal article" date="2016" name="Nat. Commun.">
        <title>Extremotolerant tardigrade genome and improved radiotolerance of human cultured cells by tardigrade-unique protein.</title>
        <authorList>
            <person name="Hashimoto T."/>
            <person name="Horikawa D.D."/>
            <person name="Saito Y."/>
            <person name="Kuwahara H."/>
            <person name="Kozuka-Hata H."/>
            <person name="Shin-I T."/>
            <person name="Minakuchi Y."/>
            <person name="Ohishi K."/>
            <person name="Motoyama A."/>
            <person name="Aizu T."/>
            <person name="Enomoto A."/>
            <person name="Kondo K."/>
            <person name="Tanaka S."/>
            <person name="Hara Y."/>
            <person name="Koshikawa S."/>
            <person name="Sagara H."/>
            <person name="Miura T."/>
            <person name="Yokobori S."/>
            <person name="Miyagawa K."/>
            <person name="Suzuki Y."/>
            <person name="Kubo T."/>
            <person name="Oyama M."/>
            <person name="Kohara Y."/>
            <person name="Fujiyama A."/>
            <person name="Arakawa K."/>
            <person name="Katayama T."/>
            <person name="Toyoda A."/>
            <person name="Kunieda T."/>
        </authorList>
    </citation>
    <scope>NUCLEOTIDE SEQUENCE [LARGE SCALE GENOMIC DNA]</scope>
    <source>
        <strain evidence="2 3">YOKOZUNA-1</strain>
    </source>
</reference>
<evidence type="ECO:0000256" key="1">
    <source>
        <dbReference type="SAM" id="Phobius"/>
    </source>
</evidence>
<accession>A0A1D1UTM4</accession>
<keyword evidence="1" id="KW-1133">Transmembrane helix</keyword>
<name>A0A1D1UTM4_RAMVA</name>
<comment type="caution">
    <text evidence="2">The sequence shown here is derived from an EMBL/GenBank/DDBJ whole genome shotgun (WGS) entry which is preliminary data.</text>
</comment>
<feature type="transmembrane region" description="Helical" evidence="1">
    <location>
        <begin position="32"/>
        <end position="49"/>
    </location>
</feature>
<gene>
    <name evidence="2" type="primary">RvY_02995-1</name>
    <name evidence="2" type="synonym">RvY_02995.1</name>
    <name evidence="2" type="ORF">RvY_02995</name>
</gene>
<dbReference type="Proteomes" id="UP000186922">
    <property type="component" value="Unassembled WGS sequence"/>
</dbReference>
<dbReference type="EMBL" id="BDGG01000001">
    <property type="protein sequence ID" value="GAU90597.1"/>
    <property type="molecule type" value="Genomic_DNA"/>
</dbReference>
<proteinExistence type="predicted"/>
<keyword evidence="1" id="KW-0812">Transmembrane</keyword>
<sequence length="103" mass="11660">MEVVRGCVVDYWLPHCCWFMLADEDPCNLRRGLLPVLLGFPVFLFGFFLRRGMGRRSVLPPPSPAGCCQWFLVFSSPERSFLFSLLSLQAPPESPAQFCSVSE</sequence>
<dbReference type="AlphaFoldDB" id="A0A1D1UTM4"/>
<keyword evidence="3" id="KW-1185">Reference proteome</keyword>
<organism evidence="2 3">
    <name type="scientific">Ramazzottius varieornatus</name>
    <name type="common">Water bear</name>
    <name type="synonym">Tardigrade</name>
    <dbReference type="NCBI Taxonomy" id="947166"/>
    <lineage>
        <taxon>Eukaryota</taxon>
        <taxon>Metazoa</taxon>
        <taxon>Ecdysozoa</taxon>
        <taxon>Tardigrada</taxon>
        <taxon>Eutardigrada</taxon>
        <taxon>Parachela</taxon>
        <taxon>Hypsibioidea</taxon>
        <taxon>Ramazzottiidae</taxon>
        <taxon>Ramazzottius</taxon>
    </lineage>
</organism>
<evidence type="ECO:0000313" key="2">
    <source>
        <dbReference type="EMBL" id="GAU90597.1"/>
    </source>
</evidence>
<protein>
    <submittedName>
        <fullName evidence="2">Uncharacterized protein</fullName>
    </submittedName>
</protein>
<evidence type="ECO:0000313" key="3">
    <source>
        <dbReference type="Proteomes" id="UP000186922"/>
    </source>
</evidence>
<keyword evidence="1" id="KW-0472">Membrane</keyword>